<feature type="compositionally biased region" description="Low complexity" evidence="1">
    <location>
        <begin position="468"/>
        <end position="480"/>
    </location>
</feature>
<name>A0A0F0LLD2_9MICO</name>
<reference evidence="2 3" key="1">
    <citation type="submission" date="2015-02" db="EMBL/GenBank/DDBJ databases">
        <title>Draft genome sequences of ten Microbacterium spp. with emphasis on heavy metal contaminated environments.</title>
        <authorList>
            <person name="Corretto E."/>
        </authorList>
    </citation>
    <scope>NUCLEOTIDE SEQUENCE [LARGE SCALE GENOMIC DNA]</scope>
    <source>
        <strain evidence="2 3">DSM 23848</strain>
    </source>
</reference>
<feature type="compositionally biased region" description="Basic residues" evidence="1">
    <location>
        <begin position="497"/>
        <end position="506"/>
    </location>
</feature>
<feature type="compositionally biased region" description="Polar residues" evidence="1">
    <location>
        <begin position="238"/>
        <end position="257"/>
    </location>
</feature>
<feature type="region of interest" description="Disordered" evidence="1">
    <location>
        <begin position="157"/>
        <end position="222"/>
    </location>
</feature>
<keyword evidence="3" id="KW-1185">Reference proteome</keyword>
<evidence type="ECO:0000313" key="3">
    <source>
        <dbReference type="Proteomes" id="UP000033448"/>
    </source>
</evidence>
<dbReference type="AntiFam" id="ANF00062">
    <property type="entry name" value="Shadow ORF (opposite ABC transporter protein)"/>
</dbReference>
<dbReference type="AlphaFoldDB" id="A0A0F0LLD2"/>
<evidence type="ECO:0000256" key="1">
    <source>
        <dbReference type="SAM" id="MobiDB-lite"/>
    </source>
</evidence>
<protein>
    <submittedName>
        <fullName evidence="2">Uncharacterized protein</fullName>
    </submittedName>
</protein>
<feature type="compositionally biased region" description="Low complexity" evidence="1">
    <location>
        <begin position="177"/>
        <end position="189"/>
    </location>
</feature>
<feature type="region of interest" description="Disordered" evidence="1">
    <location>
        <begin position="392"/>
        <end position="506"/>
    </location>
</feature>
<accession>A0A0F0LLD2</accession>
<gene>
    <name evidence="2" type="ORF">RL72_00078</name>
</gene>
<comment type="caution">
    <text evidence="2">The sequence shown here is derived from an EMBL/GenBank/DDBJ whole genome shotgun (WGS) entry which is preliminary data.</text>
</comment>
<dbReference type="Proteomes" id="UP000033448">
    <property type="component" value="Unassembled WGS sequence"/>
</dbReference>
<sequence length="506" mass="53216">MKSSVSPCARRISATRSSTCACTETSRALVASSITSRSGSIASARAIATRWRCPPESVLGRATACSSPRPTAASSSMALAPAAARSSPACSCSTSLTAWRAGIRGSRDRYGSWNTICTLFARASRSSRRFGTALVSRPPIRMVPVSVCSRPTIMRASVDFPDPDSPTTARAPPAGISRSAPTTARTSPRPRTRYVFETPATCTMGSSPAAPEPTAPSSPLSRGVAATSRLVYSACGARSTSRAGPSSTTAPSFITTSRSHRDPARFRSCVMNSMPIPRSAQSSRSTCTISACVVTSSAVVGSSQTSSRGAVVRAPAIMTRCSMPPLSSCGCWSRCSAGEGRRTSASSSAARARARARGHLSFRRRASVRWSPIVRIGLMPARGSWNTIAASERRTARSAAGESGERPSTETLPPMCARSGVRPSTVRAVRDLPDPDSPTRPTVSPGATDSVIPCRRRVPSERSRVRSRISSSADGSPSADGLRRADVTVMRGSPLRCGRRGPRRRC</sequence>
<organism evidence="2 3">
    <name type="scientific">Microbacterium azadirachtae</name>
    <dbReference type="NCBI Taxonomy" id="582680"/>
    <lineage>
        <taxon>Bacteria</taxon>
        <taxon>Bacillati</taxon>
        <taxon>Actinomycetota</taxon>
        <taxon>Actinomycetes</taxon>
        <taxon>Micrococcales</taxon>
        <taxon>Microbacteriaceae</taxon>
        <taxon>Microbacterium</taxon>
    </lineage>
</organism>
<proteinExistence type="predicted"/>
<feature type="region of interest" description="Disordered" evidence="1">
    <location>
        <begin position="237"/>
        <end position="258"/>
    </location>
</feature>
<dbReference type="EMBL" id="JYIT01000030">
    <property type="protein sequence ID" value="KJL34027.1"/>
    <property type="molecule type" value="Genomic_DNA"/>
</dbReference>
<evidence type="ECO:0000313" key="2">
    <source>
        <dbReference type="EMBL" id="KJL34027.1"/>
    </source>
</evidence>